<name>A0A066ZW16_HYDMR</name>
<keyword evidence="14" id="KW-1185">Reference proteome</keyword>
<proteinExistence type="predicted"/>
<dbReference type="InterPro" id="IPR050298">
    <property type="entry name" value="Gram-neg_bact_OMP"/>
</dbReference>
<dbReference type="AlphaFoldDB" id="A0A066ZW16"/>
<organism evidence="13 14">
    <name type="scientific">Hydrogenovibrio marinus</name>
    <dbReference type="NCBI Taxonomy" id="28885"/>
    <lineage>
        <taxon>Bacteria</taxon>
        <taxon>Pseudomonadati</taxon>
        <taxon>Pseudomonadota</taxon>
        <taxon>Gammaproteobacteria</taxon>
        <taxon>Thiotrichales</taxon>
        <taxon>Piscirickettsiaceae</taxon>
        <taxon>Hydrogenovibrio</taxon>
    </lineage>
</organism>
<evidence type="ECO:0000256" key="11">
    <source>
        <dbReference type="SAM" id="SignalP"/>
    </source>
</evidence>
<gene>
    <name evidence="13" type="ORF">EI16_09435</name>
</gene>
<keyword evidence="10" id="KW-0998">Cell outer membrane</keyword>
<keyword evidence="3" id="KW-0813">Transport</keyword>
<evidence type="ECO:0000256" key="7">
    <source>
        <dbReference type="ARBA" id="ARBA00023065"/>
    </source>
</evidence>
<protein>
    <recommendedName>
        <fullName evidence="12">Porin domain-containing protein</fullName>
    </recommendedName>
</protein>
<evidence type="ECO:0000256" key="10">
    <source>
        <dbReference type="ARBA" id="ARBA00023237"/>
    </source>
</evidence>
<dbReference type="Proteomes" id="UP000027341">
    <property type="component" value="Unassembled WGS sequence"/>
</dbReference>
<evidence type="ECO:0000256" key="5">
    <source>
        <dbReference type="ARBA" id="ARBA00022692"/>
    </source>
</evidence>
<dbReference type="SUPFAM" id="SSF56935">
    <property type="entry name" value="Porins"/>
    <property type="match status" value="1"/>
</dbReference>
<dbReference type="GO" id="GO:0034220">
    <property type="term" value="P:monoatomic ion transmembrane transport"/>
    <property type="evidence" value="ECO:0007669"/>
    <property type="project" value="InterPro"/>
</dbReference>
<evidence type="ECO:0000313" key="13">
    <source>
        <dbReference type="EMBL" id="KDN96474.1"/>
    </source>
</evidence>
<keyword evidence="4" id="KW-1134">Transmembrane beta strand</keyword>
<evidence type="ECO:0000256" key="6">
    <source>
        <dbReference type="ARBA" id="ARBA00022729"/>
    </source>
</evidence>
<dbReference type="InterPro" id="IPR002299">
    <property type="entry name" value="Porin_Neis"/>
</dbReference>
<evidence type="ECO:0000256" key="9">
    <source>
        <dbReference type="ARBA" id="ARBA00023136"/>
    </source>
</evidence>
<dbReference type="InterPro" id="IPR033900">
    <property type="entry name" value="Gram_neg_porin_domain"/>
</dbReference>
<dbReference type="Gene3D" id="2.40.160.10">
    <property type="entry name" value="Porin"/>
    <property type="match status" value="1"/>
</dbReference>
<dbReference type="InterPro" id="IPR023614">
    <property type="entry name" value="Porin_dom_sf"/>
</dbReference>
<keyword evidence="6 11" id="KW-0732">Signal</keyword>
<sequence>MKKNIIALAVASAIAAPVAMADAPTVYGKIYMSIDNLTDAGTTVNSHSSRFGIKGSNDLGNGLKAVYKLEFGVDPTTTAKAKISGRNAYVGLAGGFGTVLMGRHDTPFKMIQGTDLFNDATKEGYGDNKPMAGGLGISGGEVRADNVLAYVSPSFNGVKFIAAGMSAGNNDGGNTTYYSTAPASNKDNSLTNAYSIAAMYGSKKKGLYLAAAYNSFDKKMTKVTNGSDSPTETRLVAQYTVAGLMANAMYQNFDKEINNTVNGKNLNGSNIQINVGYKMGALMPKLKYSMFDYKDKTLKDGNAFGVGVNYSLAKSTTAMLDYVSYDKNLANKGVAGGKSTSLISLGIVTKF</sequence>
<accession>A0A066ZW16</accession>
<evidence type="ECO:0000259" key="12">
    <source>
        <dbReference type="Pfam" id="PF13609"/>
    </source>
</evidence>
<dbReference type="GO" id="GO:0015288">
    <property type="term" value="F:porin activity"/>
    <property type="evidence" value="ECO:0007669"/>
    <property type="project" value="UniProtKB-KW"/>
</dbReference>
<evidence type="ECO:0000256" key="3">
    <source>
        <dbReference type="ARBA" id="ARBA00022448"/>
    </source>
</evidence>
<keyword evidence="5" id="KW-0812">Transmembrane</keyword>
<dbReference type="EMBL" id="JMIU01000001">
    <property type="protein sequence ID" value="KDN96474.1"/>
    <property type="molecule type" value="Genomic_DNA"/>
</dbReference>
<dbReference type="Pfam" id="PF13609">
    <property type="entry name" value="Porin_4"/>
    <property type="match status" value="1"/>
</dbReference>
<evidence type="ECO:0000256" key="1">
    <source>
        <dbReference type="ARBA" id="ARBA00004571"/>
    </source>
</evidence>
<dbReference type="CDD" id="cd00342">
    <property type="entry name" value="gram_neg_porins"/>
    <property type="match status" value="1"/>
</dbReference>
<reference evidence="13 14" key="1">
    <citation type="submission" date="2014-04" db="EMBL/GenBank/DDBJ databases">
        <title>Draft genome sequence of Hydrogenovibrio marinus MH-110, a model organism for aerobic H2 metabolism.</title>
        <authorList>
            <person name="Cha H.J."/>
            <person name="Jo B.H."/>
            <person name="Hwang B.H."/>
        </authorList>
    </citation>
    <scope>NUCLEOTIDE SEQUENCE [LARGE SCALE GENOMIC DNA]</scope>
    <source>
        <strain evidence="13 14">MH-110</strain>
    </source>
</reference>
<feature type="chain" id="PRO_5001635986" description="Porin domain-containing protein" evidence="11">
    <location>
        <begin position="22"/>
        <end position="351"/>
    </location>
</feature>
<dbReference type="PRINTS" id="PR00184">
    <property type="entry name" value="NEISSPPORIN"/>
</dbReference>
<evidence type="ECO:0000313" key="14">
    <source>
        <dbReference type="Proteomes" id="UP000027341"/>
    </source>
</evidence>
<keyword evidence="9" id="KW-0472">Membrane</keyword>
<keyword evidence="7" id="KW-0406">Ion transport</keyword>
<dbReference type="STRING" id="28885.EI16_09435"/>
<comment type="subcellular location">
    <subcellularLocation>
        <location evidence="1">Cell outer membrane</location>
        <topology evidence="1">Multi-pass membrane protein</topology>
    </subcellularLocation>
</comment>
<keyword evidence="8" id="KW-0626">Porin</keyword>
<dbReference type="PRINTS" id="PR00182">
    <property type="entry name" value="ECOLNEIPORIN"/>
</dbReference>
<evidence type="ECO:0000256" key="2">
    <source>
        <dbReference type="ARBA" id="ARBA00011233"/>
    </source>
</evidence>
<feature type="signal peptide" evidence="11">
    <location>
        <begin position="1"/>
        <end position="21"/>
    </location>
</feature>
<dbReference type="PANTHER" id="PTHR34501:SF9">
    <property type="entry name" value="MAJOR OUTER MEMBRANE PROTEIN P.IA"/>
    <property type="match status" value="1"/>
</dbReference>
<dbReference type="GO" id="GO:0009279">
    <property type="term" value="C:cell outer membrane"/>
    <property type="evidence" value="ECO:0007669"/>
    <property type="project" value="UniProtKB-SubCell"/>
</dbReference>
<evidence type="ECO:0000256" key="4">
    <source>
        <dbReference type="ARBA" id="ARBA00022452"/>
    </source>
</evidence>
<comment type="caution">
    <text evidence="13">The sequence shown here is derived from an EMBL/GenBank/DDBJ whole genome shotgun (WGS) entry which is preliminary data.</text>
</comment>
<feature type="domain" description="Porin" evidence="12">
    <location>
        <begin position="7"/>
        <end position="326"/>
    </location>
</feature>
<dbReference type="PANTHER" id="PTHR34501">
    <property type="entry name" value="PROTEIN YDDL-RELATED"/>
    <property type="match status" value="1"/>
</dbReference>
<dbReference type="InterPro" id="IPR001702">
    <property type="entry name" value="Porin_Gram-ve"/>
</dbReference>
<comment type="subunit">
    <text evidence="2">Homotrimer.</text>
</comment>
<dbReference type="GO" id="GO:0046930">
    <property type="term" value="C:pore complex"/>
    <property type="evidence" value="ECO:0007669"/>
    <property type="project" value="UniProtKB-KW"/>
</dbReference>
<evidence type="ECO:0000256" key="8">
    <source>
        <dbReference type="ARBA" id="ARBA00023114"/>
    </source>
</evidence>